<gene>
    <name evidence="2" type="ORF">EW146_g1071</name>
</gene>
<organism evidence="2 3">
    <name type="scientific">Bondarzewia mesenterica</name>
    <dbReference type="NCBI Taxonomy" id="1095465"/>
    <lineage>
        <taxon>Eukaryota</taxon>
        <taxon>Fungi</taxon>
        <taxon>Dikarya</taxon>
        <taxon>Basidiomycota</taxon>
        <taxon>Agaricomycotina</taxon>
        <taxon>Agaricomycetes</taxon>
        <taxon>Russulales</taxon>
        <taxon>Bondarzewiaceae</taxon>
        <taxon>Bondarzewia</taxon>
    </lineage>
</organism>
<reference evidence="2 3" key="1">
    <citation type="submission" date="2019-02" db="EMBL/GenBank/DDBJ databases">
        <title>Genome sequencing of the rare red list fungi Bondarzewia mesenterica.</title>
        <authorList>
            <person name="Buettner E."/>
            <person name="Kellner H."/>
        </authorList>
    </citation>
    <scope>NUCLEOTIDE SEQUENCE [LARGE SCALE GENOMIC DNA]</scope>
    <source>
        <strain evidence="2 3">DSM 108281</strain>
    </source>
</reference>
<protein>
    <recommendedName>
        <fullName evidence="1">DUF7582 domain-containing protein</fullName>
    </recommendedName>
</protein>
<dbReference type="Proteomes" id="UP000310158">
    <property type="component" value="Unassembled WGS sequence"/>
</dbReference>
<name>A0A4S4M776_9AGAM</name>
<feature type="domain" description="DUF7582" evidence="1">
    <location>
        <begin position="45"/>
        <end position="209"/>
    </location>
</feature>
<dbReference type="EMBL" id="SGPL01000026">
    <property type="protein sequence ID" value="THH20241.1"/>
    <property type="molecule type" value="Genomic_DNA"/>
</dbReference>
<accession>A0A4S4M776</accession>
<sequence>MATQAKENFTQQDIETGLTFVSQWIQANAPSWGVSLPLTALAVGGVLSVLHFHNRSATKDVDFYHADSSAVSLLTEAAEAASNTFKWRNSEWLNADVSHFIDTVLLNSGYSVYTDALHQNVVIWEAPEVLTLVAAPWRWQLFNKLTRLMSFAPRREDLIDAVSLLHMICVQERRALTKEEIFGWGYSRVVLSVEVLAIVQKGYRDRYGETKIAIDGL</sequence>
<comment type="caution">
    <text evidence="2">The sequence shown here is derived from an EMBL/GenBank/DDBJ whole genome shotgun (WGS) entry which is preliminary data.</text>
</comment>
<dbReference type="AlphaFoldDB" id="A0A4S4M776"/>
<dbReference type="OrthoDB" id="3348320at2759"/>
<evidence type="ECO:0000259" key="1">
    <source>
        <dbReference type="Pfam" id="PF24483"/>
    </source>
</evidence>
<evidence type="ECO:0000313" key="3">
    <source>
        <dbReference type="Proteomes" id="UP000310158"/>
    </source>
</evidence>
<evidence type="ECO:0000313" key="2">
    <source>
        <dbReference type="EMBL" id="THH20241.1"/>
    </source>
</evidence>
<keyword evidence="3" id="KW-1185">Reference proteome</keyword>
<proteinExistence type="predicted"/>
<dbReference type="Pfam" id="PF24483">
    <property type="entry name" value="DUF7582"/>
    <property type="match status" value="1"/>
</dbReference>
<dbReference type="InterPro" id="IPR056004">
    <property type="entry name" value="DUF7582"/>
</dbReference>